<dbReference type="InterPro" id="IPR010985">
    <property type="entry name" value="Ribbon_hlx_hlx"/>
</dbReference>
<reference evidence="4 5" key="1">
    <citation type="submission" date="2023-07" db="EMBL/GenBank/DDBJ databases">
        <title>Genomic Encyclopedia of Type Strains, Phase IV (KMG-IV): sequencing the most valuable type-strain genomes for metagenomic binning, comparative biology and taxonomic classification.</title>
        <authorList>
            <person name="Goeker M."/>
        </authorList>
    </citation>
    <scope>NUCLEOTIDE SEQUENCE [LARGE SCALE GENOMIC DNA]</scope>
    <source>
        <strain evidence="4 5">DSM 5896</strain>
    </source>
</reference>
<proteinExistence type="inferred from homology"/>
<comment type="caution">
    <text evidence="4">The sequence shown here is derived from an EMBL/GenBank/DDBJ whole genome shotgun (WGS) entry which is preliminary data.</text>
</comment>
<evidence type="ECO:0000256" key="2">
    <source>
        <dbReference type="ARBA" id="ARBA00022649"/>
    </source>
</evidence>
<evidence type="ECO:0000256" key="3">
    <source>
        <dbReference type="SAM" id="MobiDB-lite"/>
    </source>
</evidence>
<keyword evidence="2" id="KW-1277">Toxin-antitoxin system</keyword>
<dbReference type="PANTHER" id="PTHR36582:SF2">
    <property type="entry name" value="ANTITOXIN PARD"/>
    <property type="match status" value="1"/>
</dbReference>
<accession>A0ABU0FEG1</accession>
<protein>
    <submittedName>
        <fullName evidence="4">Antitoxin ParD1/3/4</fullName>
    </submittedName>
</protein>
<evidence type="ECO:0000313" key="5">
    <source>
        <dbReference type="Proteomes" id="UP001237448"/>
    </source>
</evidence>
<feature type="region of interest" description="Disordered" evidence="3">
    <location>
        <begin position="57"/>
        <end position="88"/>
    </location>
</feature>
<keyword evidence="5" id="KW-1185">Reference proteome</keyword>
<organism evidence="4 5">
    <name type="scientific">Labrys monachus</name>
    <dbReference type="NCBI Taxonomy" id="217067"/>
    <lineage>
        <taxon>Bacteria</taxon>
        <taxon>Pseudomonadati</taxon>
        <taxon>Pseudomonadota</taxon>
        <taxon>Alphaproteobacteria</taxon>
        <taxon>Hyphomicrobiales</taxon>
        <taxon>Xanthobacteraceae</taxon>
        <taxon>Labrys</taxon>
    </lineage>
</organism>
<feature type="compositionally biased region" description="Basic and acidic residues" evidence="3">
    <location>
        <begin position="69"/>
        <end position="88"/>
    </location>
</feature>
<dbReference type="RefSeq" id="WP_307426499.1">
    <property type="nucleotide sequence ID" value="NZ_JAUSVK010000001.1"/>
</dbReference>
<evidence type="ECO:0000256" key="1">
    <source>
        <dbReference type="ARBA" id="ARBA00008580"/>
    </source>
</evidence>
<dbReference type="InterPro" id="IPR038296">
    <property type="entry name" value="ParD_sf"/>
</dbReference>
<dbReference type="SUPFAM" id="SSF47598">
    <property type="entry name" value="Ribbon-helix-helix"/>
    <property type="match status" value="1"/>
</dbReference>
<name>A0ABU0FEG1_9HYPH</name>
<dbReference type="Proteomes" id="UP001237448">
    <property type="component" value="Unassembled WGS sequence"/>
</dbReference>
<gene>
    <name evidence="4" type="ORF">J3R73_002300</name>
</gene>
<dbReference type="Pfam" id="PF03693">
    <property type="entry name" value="ParD_antitoxin"/>
    <property type="match status" value="1"/>
</dbReference>
<dbReference type="InterPro" id="IPR022789">
    <property type="entry name" value="ParD"/>
</dbReference>
<dbReference type="NCBIfam" id="TIGR02606">
    <property type="entry name" value="antidote_CC2985"/>
    <property type="match status" value="1"/>
</dbReference>
<dbReference type="Gene3D" id="6.10.10.120">
    <property type="entry name" value="Antitoxin ParD1-like"/>
    <property type="match status" value="1"/>
</dbReference>
<dbReference type="PANTHER" id="PTHR36582">
    <property type="entry name" value="ANTITOXIN PARD"/>
    <property type="match status" value="1"/>
</dbReference>
<comment type="similarity">
    <text evidence="1">Belongs to the ParD antitoxin family.</text>
</comment>
<evidence type="ECO:0000313" key="4">
    <source>
        <dbReference type="EMBL" id="MDQ0392508.1"/>
    </source>
</evidence>
<dbReference type="CDD" id="cd22231">
    <property type="entry name" value="RHH_NikR_HicB-like"/>
    <property type="match status" value="1"/>
</dbReference>
<sequence>METEKLSISLPKDMAQMIRQAVMGGRYASNSEVIREAVRDWQDKERERSDRLRNISDRINAAAESPTRISDDEMGRHFDDRLAGKRSP</sequence>
<dbReference type="EMBL" id="JAUSVK010000001">
    <property type="protein sequence ID" value="MDQ0392508.1"/>
    <property type="molecule type" value="Genomic_DNA"/>
</dbReference>